<dbReference type="RefSeq" id="WP_095913032.1">
    <property type="nucleotide sequence ID" value="NZ_CAURFF010000149.1"/>
</dbReference>
<dbReference type="AlphaFoldDB" id="A0A250F7M8"/>
<proteinExistence type="predicted"/>
<dbReference type="Proteomes" id="UP000217276">
    <property type="component" value="Chromosome"/>
</dbReference>
<dbReference type="PROSITE" id="PS51257">
    <property type="entry name" value="PROKAR_LIPOPROTEIN"/>
    <property type="match status" value="1"/>
</dbReference>
<sequence length="186" mass="21558">MKKYFLLATFGLLTLVGCNQSNKLDNSDVTDLITDYLEENPLYETGKFNTNKQKLSNSSDQELIEAIQQLTDDGFIEINDEKVRKKWFSKDSVHIITPALTKEALPYLVKQNKNNAEVKTIIYKFNDKKVTLEKSTENVSVCTVILDKEKTPFYYFGKDPYPNASFITQKFKLKYNEKTGWKIIKK</sequence>
<dbReference type="EMBL" id="CP022384">
    <property type="protein sequence ID" value="ATA81111.1"/>
    <property type="molecule type" value="Genomic_DNA"/>
</dbReference>
<dbReference type="KEGG" id="clk:CGC53_01455"/>
<accession>A0A250F7M8</accession>
<evidence type="ECO:0000313" key="1">
    <source>
        <dbReference type="EMBL" id="ATA81111.1"/>
    </source>
</evidence>
<name>A0A250F7M8_9FLAO</name>
<organism evidence="1 2">
    <name type="scientific">Capnocytophaga leadbetteri</name>
    <dbReference type="NCBI Taxonomy" id="327575"/>
    <lineage>
        <taxon>Bacteria</taxon>
        <taxon>Pseudomonadati</taxon>
        <taxon>Bacteroidota</taxon>
        <taxon>Flavobacteriia</taxon>
        <taxon>Flavobacteriales</taxon>
        <taxon>Flavobacteriaceae</taxon>
        <taxon>Capnocytophaga</taxon>
    </lineage>
</organism>
<evidence type="ECO:0000313" key="2">
    <source>
        <dbReference type="Proteomes" id="UP000217276"/>
    </source>
</evidence>
<protein>
    <submittedName>
        <fullName evidence="1">Uncharacterized protein</fullName>
    </submittedName>
</protein>
<gene>
    <name evidence="1" type="ORF">CGC53_01455</name>
</gene>
<keyword evidence="2" id="KW-1185">Reference proteome</keyword>
<reference evidence="2" key="1">
    <citation type="submission" date="2017-06" db="EMBL/GenBank/DDBJ databases">
        <title>Capnocytophaga spp. assemblies.</title>
        <authorList>
            <person name="Gulvik C.A."/>
        </authorList>
    </citation>
    <scope>NUCLEOTIDE SEQUENCE [LARGE SCALE GENOMIC DNA]</scope>
    <source>
        <strain evidence="2">H6253</strain>
    </source>
</reference>